<dbReference type="EMBL" id="PCYM01000006">
    <property type="protein sequence ID" value="PIR47431.1"/>
    <property type="molecule type" value="Genomic_DNA"/>
</dbReference>
<name>A0A2H0RLJ7_9BACT</name>
<dbReference type="PANTHER" id="PTHR30478">
    <property type="entry name" value="DNA POLYMERASE III SUBUNIT BETA"/>
    <property type="match status" value="1"/>
</dbReference>
<evidence type="ECO:0000313" key="13">
    <source>
        <dbReference type="EMBL" id="PIR47431.1"/>
    </source>
</evidence>
<evidence type="ECO:0000256" key="5">
    <source>
        <dbReference type="ARBA" id="ARBA00022695"/>
    </source>
</evidence>
<evidence type="ECO:0000256" key="8">
    <source>
        <dbReference type="ARBA" id="ARBA00023125"/>
    </source>
</evidence>
<protein>
    <recommendedName>
        <fullName evidence="9">Beta sliding clamp</fullName>
    </recommendedName>
</protein>
<keyword evidence="3 9" id="KW-0963">Cytoplasm</keyword>
<dbReference type="AlphaFoldDB" id="A0A2H0RLJ7"/>
<dbReference type="SUPFAM" id="SSF55979">
    <property type="entry name" value="DNA clamp"/>
    <property type="match status" value="3"/>
</dbReference>
<dbReference type="GO" id="GO:0003887">
    <property type="term" value="F:DNA-directed DNA polymerase activity"/>
    <property type="evidence" value="ECO:0007669"/>
    <property type="project" value="UniProtKB-UniRule"/>
</dbReference>
<keyword evidence="6 9" id="KW-0235">DNA replication</keyword>
<evidence type="ECO:0000256" key="2">
    <source>
        <dbReference type="ARBA" id="ARBA00010752"/>
    </source>
</evidence>
<comment type="subunit">
    <text evidence="9">Forms a ring-shaped head-to-tail homodimer around DNA.</text>
</comment>
<comment type="subcellular location">
    <subcellularLocation>
        <location evidence="1 9">Cytoplasm</location>
    </subcellularLocation>
</comment>
<dbReference type="GO" id="GO:0005737">
    <property type="term" value="C:cytoplasm"/>
    <property type="evidence" value="ECO:0007669"/>
    <property type="project" value="UniProtKB-SubCell"/>
</dbReference>
<dbReference type="GO" id="GO:0006271">
    <property type="term" value="P:DNA strand elongation involved in DNA replication"/>
    <property type="evidence" value="ECO:0007669"/>
    <property type="project" value="TreeGrafter"/>
</dbReference>
<feature type="domain" description="DNA polymerase III beta sliding clamp N-terminal" evidence="10">
    <location>
        <begin position="1"/>
        <end position="118"/>
    </location>
</feature>
<dbReference type="Proteomes" id="UP000230084">
    <property type="component" value="Unassembled WGS sequence"/>
</dbReference>
<feature type="domain" description="DNA polymerase III beta sliding clamp central" evidence="11">
    <location>
        <begin position="128"/>
        <end position="247"/>
    </location>
</feature>
<dbReference type="InterPro" id="IPR022637">
    <property type="entry name" value="DNA_polIII_beta_cen"/>
</dbReference>
<dbReference type="GO" id="GO:0003677">
    <property type="term" value="F:DNA binding"/>
    <property type="evidence" value="ECO:0007669"/>
    <property type="project" value="UniProtKB-UniRule"/>
</dbReference>
<keyword evidence="7 9" id="KW-0239">DNA-directed DNA polymerase</keyword>
<dbReference type="NCBIfam" id="TIGR00663">
    <property type="entry name" value="dnan"/>
    <property type="match status" value="1"/>
</dbReference>
<dbReference type="InterPro" id="IPR046938">
    <property type="entry name" value="DNA_clamp_sf"/>
</dbReference>
<evidence type="ECO:0000256" key="7">
    <source>
        <dbReference type="ARBA" id="ARBA00022932"/>
    </source>
</evidence>
<evidence type="ECO:0000256" key="9">
    <source>
        <dbReference type="PIRNR" id="PIRNR000804"/>
    </source>
</evidence>
<accession>A0A2H0RLJ7</accession>
<evidence type="ECO:0000313" key="14">
    <source>
        <dbReference type="Proteomes" id="UP000230084"/>
    </source>
</evidence>
<comment type="similarity">
    <text evidence="2 9">Belongs to the beta sliding clamp family.</text>
</comment>
<evidence type="ECO:0000259" key="12">
    <source>
        <dbReference type="Pfam" id="PF02768"/>
    </source>
</evidence>
<dbReference type="PIRSF" id="PIRSF000804">
    <property type="entry name" value="DNA_pol_III_b"/>
    <property type="match status" value="1"/>
</dbReference>
<keyword evidence="8" id="KW-0238">DNA-binding</keyword>
<evidence type="ECO:0000259" key="10">
    <source>
        <dbReference type="Pfam" id="PF00712"/>
    </source>
</evidence>
<organism evidence="13 14">
    <name type="scientific">Candidatus Uhrbacteria bacterium CG10_big_fil_rev_8_21_14_0_10_50_16</name>
    <dbReference type="NCBI Taxonomy" id="1975039"/>
    <lineage>
        <taxon>Bacteria</taxon>
        <taxon>Candidatus Uhriibacteriota</taxon>
    </lineage>
</organism>
<dbReference type="GO" id="GO:0008408">
    <property type="term" value="F:3'-5' exonuclease activity"/>
    <property type="evidence" value="ECO:0007669"/>
    <property type="project" value="InterPro"/>
</dbReference>
<gene>
    <name evidence="13" type="primary">dnaN</name>
    <name evidence="13" type="ORF">COV06_03155</name>
</gene>
<evidence type="ECO:0000256" key="4">
    <source>
        <dbReference type="ARBA" id="ARBA00022679"/>
    </source>
</evidence>
<dbReference type="InterPro" id="IPR022634">
    <property type="entry name" value="DNA_polIII_beta_N"/>
</dbReference>
<evidence type="ECO:0000259" key="11">
    <source>
        <dbReference type="Pfam" id="PF02767"/>
    </source>
</evidence>
<dbReference type="Gene3D" id="3.70.10.10">
    <property type="match status" value="1"/>
</dbReference>
<feature type="domain" description="DNA polymerase III beta sliding clamp C-terminal" evidence="12">
    <location>
        <begin position="250"/>
        <end position="359"/>
    </location>
</feature>
<dbReference type="Gene3D" id="3.10.150.10">
    <property type="entry name" value="DNA Polymerase III, subunit A, domain 2"/>
    <property type="match status" value="1"/>
</dbReference>
<dbReference type="InterPro" id="IPR022635">
    <property type="entry name" value="DNA_polIII_beta_C"/>
</dbReference>
<proteinExistence type="inferred from homology"/>
<comment type="caution">
    <text evidence="13">The sequence shown here is derived from an EMBL/GenBank/DDBJ whole genome shotgun (WGS) entry which is preliminary data.</text>
</comment>
<dbReference type="CDD" id="cd00140">
    <property type="entry name" value="beta_clamp"/>
    <property type="match status" value="1"/>
</dbReference>
<dbReference type="SMART" id="SM00480">
    <property type="entry name" value="POL3Bc"/>
    <property type="match status" value="1"/>
</dbReference>
<evidence type="ECO:0000256" key="1">
    <source>
        <dbReference type="ARBA" id="ARBA00004496"/>
    </source>
</evidence>
<reference evidence="13 14" key="1">
    <citation type="submission" date="2017-09" db="EMBL/GenBank/DDBJ databases">
        <title>Depth-based differentiation of microbial function through sediment-hosted aquifers and enrichment of novel symbionts in the deep terrestrial subsurface.</title>
        <authorList>
            <person name="Probst A.J."/>
            <person name="Ladd B."/>
            <person name="Jarett J.K."/>
            <person name="Geller-Mcgrath D.E."/>
            <person name="Sieber C.M."/>
            <person name="Emerson J.B."/>
            <person name="Anantharaman K."/>
            <person name="Thomas B.C."/>
            <person name="Malmstrom R."/>
            <person name="Stieglmeier M."/>
            <person name="Klingl A."/>
            <person name="Woyke T."/>
            <person name="Ryan C.M."/>
            <person name="Banfield J.F."/>
        </authorList>
    </citation>
    <scope>NUCLEOTIDE SEQUENCE [LARGE SCALE GENOMIC DNA]</scope>
    <source>
        <strain evidence="13">CG10_big_fil_rev_8_21_14_0_10_50_16</strain>
    </source>
</reference>
<evidence type="ECO:0000256" key="6">
    <source>
        <dbReference type="ARBA" id="ARBA00022705"/>
    </source>
</evidence>
<sequence>MIFSCTKDNLQKGLNVVSHISNKQVNLPVLQNVHLKAEGGSIVLSTTNLEIAMRISIRGKIDKPGEFTVPAKLFYDFVSLLPNDRVDVERVDQLLEVRCGDTATTMNGIDAAEFPLIPQVETTAVIKMPAQLVREALSQVAFAVSHSEARPELSGVLLKFNEKTLTMAATDSYRLSERKVILTEPAQDRQLIIPAETVNEVNRMLSVFKDDPEADDVLELRLSDSQAVFVYGPAELITRTIDGNYPDYTQIIPTVFTTEVIVGRNELIKAIKTASLFSRQGVFDVILQISPDTKKLTVTANEVTRGTNTVSCDADITGKENKMTVNFRYLLDGLNTMSSEGVTLKLIDAMNPCLVMPNGLLEPGSQTYIVMPIRQ</sequence>
<dbReference type="Pfam" id="PF02767">
    <property type="entry name" value="DNA_pol3_beta_2"/>
    <property type="match status" value="1"/>
</dbReference>
<keyword evidence="4 9" id="KW-0808">Transferase</keyword>
<comment type="function">
    <text evidence="9">Confers DNA tethering and processivity to DNA polymerases and other proteins. Acts as a clamp, forming a ring around DNA (a reaction catalyzed by the clamp-loading complex) which diffuses in an ATP-independent manner freely and bidirectionally along dsDNA. Initially characterized for its ability to contact the catalytic subunit of DNA polymerase III (Pol III), a complex, multichain enzyme responsible for most of the replicative synthesis in bacteria; Pol III exhibits 3'-5' exonuclease proofreading activity. The beta chain is required for initiation of replication as well as for processivity of DNA replication.</text>
</comment>
<dbReference type="InterPro" id="IPR001001">
    <property type="entry name" value="DNA_polIII_beta"/>
</dbReference>
<dbReference type="Pfam" id="PF02768">
    <property type="entry name" value="DNA_pol3_beta_3"/>
    <property type="match status" value="1"/>
</dbReference>
<dbReference type="GO" id="GO:0009360">
    <property type="term" value="C:DNA polymerase III complex"/>
    <property type="evidence" value="ECO:0007669"/>
    <property type="project" value="InterPro"/>
</dbReference>
<evidence type="ECO:0000256" key="3">
    <source>
        <dbReference type="ARBA" id="ARBA00022490"/>
    </source>
</evidence>
<dbReference type="PANTHER" id="PTHR30478:SF0">
    <property type="entry name" value="BETA SLIDING CLAMP"/>
    <property type="match status" value="1"/>
</dbReference>
<keyword evidence="5 9" id="KW-0548">Nucleotidyltransferase</keyword>
<dbReference type="Pfam" id="PF00712">
    <property type="entry name" value="DNA_pol3_beta"/>
    <property type="match status" value="1"/>
</dbReference>